<keyword evidence="5" id="KW-1185">Reference proteome</keyword>
<dbReference type="Gene3D" id="1.20.5.510">
    <property type="entry name" value="Single helix bin"/>
    <property type="match status" value="1"/>
</dbReference>
<evidence type="ECO:0000256" key="3">
    <source>
        <dbReference type="SAM" id="SignalP"/>
    </source>
</evidence>
<dbReference type="RefSeq" id="XP_062626523.1">
    <property type="nucleotide sequence ID" value="XM_062770539.1"/>
</dbReference>
<feature type="region of interest" description="Disordered" evidence="1">
    <location>
        <begin position="362"/>
        <end position="390"/>
    </location>
</feature>
<feature type="signal peptide" evidence="3">
    <location>
        <begin position="1"/>
        <end position="22"/>
    </location>
</feature>
<organism evidence="4 5">
    <name type="scientific">Vanrija pseudolonga</name>
    <dbReference type="NCBI Taxonomy" id="143232"/>
    <lineage>
        <taxon>Eukaryota</taxon>
        <taxon>Fungi</taxon>
        <taxon>Dikarya</taxon>
        <taxon>Basidiomycota</taxon>
        <taxon>Agaricomycotina</taxon>
        <taxon>Tremellomycetes</taxon>
        <taxon>Trichosporonales</taxon>
        <taxon>Trichosporonaceae</taxon>
        <taxon>Vanrija</taxon>
    </lineage>
</organism>
<proteinExistence type="predicted"/>
<feature type="compositionally biased region" description="Polar residues" evidence="1">
    <location>
        <begin position="443"/>
        <end position="455"/>
    </location>
</feature>
<protein>
    <recommendedName>
        <fullName evidence="6">Dystroglycan-type cadherin-like domain-containing protein</fullName>
    </recommendedName>
</protein>
<feature type="region of interest" description="Disordered" evidence="1">
    <location>
        <begin position="305"/>
        <end position="327"/>
    </location>
</feature>
<accession>A0AAF0Y9Y0</accession>
<keyword evidence="2" id="KW-1133">Transmembrane helix</keyword>
<keyword evidence="3" id="KW-0732">Signal</keyword>
<feature type="transmembrane region" description="Helical" evidence="2">
    <location>
        <begin position="334"/>
        <end position="357"/>
    </location>
</feature>
<feature type="region of interest" description="Disordered" evidence="1">
    <location>
        <begin position="410"/>
        <end position="527"/>
    </location>
</feature>
<name>A0AAF0Y9Y0_9TREE</name>
<gene>
    <name evidence="4" type="ORF">LOC62_03G004013</name>
</gene>
<reference evidence="4" key="1">
    <citation type="submission" date="2023-10" db="EMBL/GenBank/DDBJ databases">
        <authorList>
            <person name="Noh H."/>
        </authorList>
    </citation>
    <scope>NUCLEOTIDE SEQUENCE</scope>
    <source>
        <strain evidence="4">DUCC4014</strain>
    </source>
</reference>
<evidence type="ECO:0000313" key="4">
    <source>
        <dbReference type="EMBL" id="WOO80491.1"/>
    </source>
</evidence>
<keyword evidence="2" id="KW-0472">Membrane</keyword>
<feature type="compositionally biased region" description="Basic and acidic residues" evidence="1">
    <location>
        <begin position="368"/>
        <end position="382"/>
    </location>
</feature>
<evidence type="ECO:0000256" key="2">
    <source>
        <dbReference type="SAM" id="Phobius"/>
    </source>
</evidence>
<evidence type="ECO:0000313" key="5">
    <source>
        <dbReference type="Proteomes" id="UP000827549"/>
    </source>
</evidence>
<feature type="compositionally biased region" description="Gly residues" evidence="1">
    <location>
        <begin position="483"/>
        <end position="492"/>
    </location>
</feature>
<feature type="chain" id="PRO_5041923348" description="Dystroglycan-type cadherin-like domain-containing protein" evidence="3">
    <location>
        <begin position="23"/>
        <end position="538"/>
    </location>
</feature>
<sequence>MSSPPAPMLALVALALLLPAQAAFTTTLWFNYTLDAVSPLLTFYPPESAASPTRWTTSWTNASWSSPLRVGVGSAYRWIEGDALLEHASVSWRFPATAFYVRGAAGDPADSVLVNGTPTPLNVAATGVGNDTDPASILPSLVDMPWAASNVTYYAPGGILIVDGVTLTTGIMSDAAHWEDISPNMTTLEQQLGGNNSITSGQAINVTIPASTAFVALNGSVSPSGGTLLASLDPAPPAWISTDPTARLSTKNPWQANTTLFASILDPGVSYVLRLSAEDGAVALSTISYYAGNANVKGGTALNATPSIVPEPPTTSAPGASGGAHKANKSNAGAIAGGVVGGVLGLALLAALAFFLVRRRRRSTPPSERSEKMLVDDVHPPEETPVSPFIDTKITSADYLGAKGSLGAGADAAGAGTGARASPTESTDGSWAAGTLSAISRARPSSTTAPESPMSSPLDPELDAGPVLERPPPTYNPAWEGQGQPGPSGSGSGAPEVLAPAPAEGEGKNVRALPTPPGLEEARKRSYNDMKAALLGKQ</sequence>
<dbReference type="EMBL" id="CP086716">
    <property type="protein sequence ID" value="WOO80491.1"/>
    <property type="molecule type" value="Genomic_DNA"/>
</dbReference>
<evidence type="ECO:0000256" key="1">
    <source>
        <dbReference type="SAM" id="MobiDB-lite"/>
    </source>
</evidence>
<dbReference type="GeneID" id="87807254"/>
<evidence type="ECO:0008006" key="6">
    <source>
        <dbReference type="Google" id="ProtNLM"/>
    </source>
</evidence>
<dbReference type="Proteomes" id="UP000827549">
    <property type="component" value="Chromosome 3"/>
</dbReference>
<feature type="compositionally biased region" description="Low complexity" evidence="1">
    <location>
        <begin position="410"/>
        <end position="421"/>
    </location>
</feature>
<dbReference type="AlphaFoldDB" id="A0AAF0Y9Y0"/>
<keyword evidence="2" id="KW-0812">Transmembrane</keyword>